<dbReference type="Pfam" id="PF05791">
    <property type="entry name" value="Bacillus_HBL"/>
    <property type="match status" value="1"/>
</dbReference>
<dbReference type="GO" id="GO:0016020">
    <property type="term" value="C:membrane"/>
    <property type="evidence" value="ECO:0007669"/>
    <property type="project" value="InterPro"/>
</dbReference>
<dbReference type="PANTHER" id="PTHR38443">
    <property type="match status" value="1"/>
</dbReference>
<dbReference type="SUPFAM" id="SSF58100">
    <property type="entry name" value="Bacterial hemolysins"/>
    <property type="match status" value="1"/>
</dbReference>
<dbReference type="PANTHER" id="PTHR38443:SF2">
    <property type="entry name" value="NON-HEMOLYTIC ENTEROTOXIN LYTIC COMPONENT L1"/>
    <property type="match status" value="1"/>
</dbReference>
<proteinExistence type="predicted"/>
<gene>
    <name evidence="1" type="ORF">D0437_30460</name>
</gene>
<dbReference type="EMBL" id="CP031778">
    <property type="protein sequence ID" value="QDZ77070.1"/>
    <property type="molecule type" value="Genomic_DNA"/>
</dbReference>
<dbReference type="Proteomes" id="UP000321735">
    <property type="component" value="Chromosome"/>
</dbReference>
<dbReference type="Gene3D" id="1.20.1170.10">
    <property type="match status" value="1"/>
</dbReference>
<name>A0A9X7M1K0_BACCE</name>
<evidence type="ECO:0008006" key="3">
    <source>
        <dbReference type="Google" id="ProtNLM"/>
    </source>
</evidence>
<dbReference type="CDD" id="cd22654">
    <property type="entry name" value="ClyA_NheA-like"/>
    <property type="match status" value="1"/>
</dbReference>
<sequence>MNVNSIVSLIKYKFNLCHYNVQALSFGLIYSNHLHMHDNGKEDHKMKKTVTTGLVLITLLTSSIPAIRVLAESKSTIANTQKNSQSSDVVSTIDNQLGIQSVLLQTDALSILQQPSSTIPAIPNLARHVQQAQTHARYWLDSLQVKFLGANQGVISFSQDIESYYDALIDLAQQLDKDPQSKQDFIRGMGYLQASLLELQSSVQHTVQDLDVFKNSLDTDLNKFSSDIGTAISTLSQQASTDNSTMMSLVRQIQQKRDFIMASHMQRMEDFIVLVQSADGHTGLGKTYGTIISTVVGTFDVRNAANDIIDLQKKINELASRLSSTEFQITNLNFVEQEMNSFKVNLTKGQQSLEGFNKRWEEWNQDIIDILATVEKETVDSVTIQTKLTQFKKKIAYAEDQARQQEQALTGVKYQ</sequence>
<organism evidence="1 2">
    <name type="scientific">Bacillus cereus</name>
    <dbReference type="NCBI Taxonomy" id="1396"/>
    <lineage>
        <taxon>Bacteria</taxon>
        <taxon>Bacillati</taxon>
        <taxon>Bacillota</taxon>
        <taxon>Bacilli</taxon>
        <taxon>Bacillales</taxon>
        <taxon>Bacillaceae</taxon>
        <taxon>Bacillus</taxon>
        <taxon>Bacillus cereus group</taxon>
    </lineage>
</organism>
<protein>
    <recommendedName>
        <fullName evidence="3">Hemolytic enterotoxin</fullName>
    </recommendedName>
</protein>
<dbReference type="InterPro" id="IPR052785">
    <property type="entry name" value="Enterotoxin_cmpnt"/>
</dbReference>
<evidence type="ECO:0000313" key="2">
    <source>
        <dbReference type="Proteomes" id="UP000321735"/>
    </source>
</evidence>
<reference evidence="1 2" key="1">
    <citation type="journal article" date="2019" name="Ecotoxicol. Environ. Saf.">
        <title>Microbial characterization of heavy metal resistant bacterial strains isolated from an electroplating wastewater treatment plant.</title>
        <authorList>
            <person name="Cai X."/>
            <person name="Zheng X."/>
            <person name="Zhang D."/>
            <person name="Iqbal W."/>
            <person name="Liu C."/>
            <person name="Yang B."/>
            <person name="Zhao X."/>
            <person name="Lu X."/>
            <person name="Mao Y."/>
        </authorList>
    </citation>
    <scope>NUCLEOTIDE SEQUENCE [LARGE SCALE GENOMIC DNA]</scope>
    <source>
        <strain evidence="1 2">Co1-1</strain>
    </source>
</reference>
<evidence type="ECO:0000313" key="1">
    <source>
        <dbReference type="EMBL" id="QDZ77070.1"/>
    </source>
</evidence>
<dbReference type="AlphaFoldDB" id="A0A9X7M1K0"/>
<dbReference type="InterPro" id="IPR008414">
    <property type="entry name" value="HBL"/>
</dbReference>
<accession>A0A9X7M1K0</accession>